<dbReference type="GO" id="GO:0005743">
    <property type="term" value="C:mitochondrial inner membrane"/>
    <property type="evidence" value="ECO:0007669"/>
    <property type="project" value="TreeGrafter"/>
</dbReference>
<keyword evidence="4 5" id="KW-0472">Membrane</keyword>
<sequence>MLTTLGIRSAVVLPLAVHQNQVISRLANIHAEVGKLVPELNKEVNIARAMFKWDETQAKKVFRKQVVASHTSWVCDSNLTFMSQNLEPAPESIAGLKTEGFLWFPDLTSPDAIIIPILILFVNMAVTEIHALRNIGKQSSLQKILLYSSRAIIIVVAAAATVNPSSVSFYWLCSSTFGLGQNMLLMIPKVRRMLRIPSTAKESSTPFRDIATNFRKRFNR</sequence>
<feature type="transmembrane region" description="Helical" evidence="5">
    <location>
        <begin position="144"/>
        <end position="162"/>
    </location>
</feature>
<dbReference type="InterPro" id="IPR001708">
    <property type="entry name" value="YidC/ALB3/OXA1/COX18"/>
</dbReference>
<feature type="transmembrane region" description="Helical" evidence="5">
    <location>
        <begin position="112"/>
        <end position="132"/>
    </location>
</feature>
<dbReference type="EMBL" id="BMAW01094742">
    <property type="protein sequence ID" value="GFS67137.1"/>
    <property type="molecule type" value="Genomic_DNA"/>
</dbReference>
<proteinExistence type="predicted"/>
<feature type="transmembrane region" description="Helical" evidence="5">
    <location>
        <begin position="168"/>
        <end position="187"/>
    </location>
</feature>
<comment type="subcellular location">
    <subcellularLocation>
        <location evidence="1">Membrane</location>
        <topology evidence="1">Multi-pass membrane protein</topology>
    </subcellularLocation>
</comment>
<evidence type="ECO:0000256" key="4">
    <source>
        <dbReference type="ARBA" id="ARBA00023136"/>
    </source>
</evidence>
<reference evidence="6" key="1">
    <citation type="submission" date="2020-08" db="EMBL/GenBank/DDBJ databases">
        <title>Multicomponent nature underlies the extraordinary mechanical properties of spider dragline silk.</title>
        <authorList>
            <person name="Kono N."/>
            <person name="Nakamura H."/>
            <person name="Mori M."/>
            <person name="Yoshida Y."/>
            <person name="Ohtoshi R."/>
            <person name="Malay A.D."/>
            <person name="Moran D.A.P."/>
            <person name="Tomita M."/>
            <person name="Numata K."/>
            <person name="Arakawa K."/>
        </authorList>
    </citation>
    <scope>NUCLEOTIDE SEQUENCE</scope>
</reference>
<dbReference type="GO" id="GO:0032977">
    <property type="term" value="F:membrane insertase activity"/>
    <property type="evidence" value="ECO:0007669"/>
    <property type="project" value="InterPro"/>
</dbReference>
<gene>
    <name evidence="6" type="primary">NCL1_53723</name>
    <name evidence="6" type="ORF">NPIL_28222</name>
</gene>
<name>A0A8X6MKT1_NEPPI</name>
<evidence type="ECO:0000256" key="2">
    <source>
        <dbReference type="ARBA" id="ARBA00022692"/>
    </source>
</evidence>
<evidence type="ECO:0000256" key="3">
    <source>
        <dbReference type="ARBA" id="ARBA00022989"/>
    </source>
</evidence>
<keyword evidence="7" id="KW-1185">Reference proteome</keyword>
<accession>A0A8X6MKT1</accession>
<evidence type="ECO:0000313" key="6">
    <source>
        <dbReference type="EMBL" id="GFS67137.1"/>
    </source>
</evidence>
<comment type="caution">
    <text evidence="6">The sequence shown here is derived from an EMBL/GenBank/DDBJ whole genome shotgun (WGS) entry which is preliminary data.</text>
</comment>
<keyword evidence="3 5" id="KW-1133">Transmembrane helix</keyword>
<organism evidence="6 7">
    <name type="scientific">Nephila pilipes</name>
    <name type="common">Giant wood spider</name>
    <name type="synonym">Nephila maculata</name>
    <dbReference type="NCBI Taxonomy" id="299642"/>
    <lineage>
        <taxon>Eukaryota</taxon>
        <taxon>Metazoa</taxon>
        <taxon>Ecdysozoa</taxon>
        <taxon>Arthropoda</taxon>
        <taxon>Chelicerata</taxon>
        <taxon>Arachnida</taxon>
        <taxon>Araneae</taxon>
        <taxon>Araneomorphae</taxon>
        <taxon>Entelegynae</taxon>
        <taxon>Araneoidea</taxon>
        <taxon>Nephilidae</taxon>
        <taxon>Nephila</taxon>
    </lineage>
</organism>
<evidence type="ECO:0000313" key="7">
    <source>
        <dbReference type="Proteomes" id="UP000887013"/>
    </source>
</evidence>
<dbReference type="PANTHER" id="PTHR12428:SF65">
    <property type="entry name" value="CYTOCHROME C OXIDASE ASSEMBLY PROTEIN COX18, MITOCHONDRIAL"/>
    <property type="match status" value="1"/>
</dbReference>
<dbReference type="AlphaFoldDB" id="A0A8X6MKT1"/>
<evidence type="ECO:0000256" key="5">
    <source>
        <dbReference type="SAM" id="Phobius"/>
    </source>
</evidence>
<dbReference type="PANTHER" id="PTHR12428">
    <property type="entry name" value="OXA1"/>
    <property type="match status" value="1"/>
</dbReference>
<keyword evidence="2 5" id="KW-0812">Transmembrane</keyword>
<dbReference type="Proteomes" id="UP000887013">
    <property type="component" value="Unassembled WGS sequence"/>
</dbReference>
<protein>
    <submittedName>
        <fullName evidence="6">Mitochondrial inner membrane protein COX18</fullName>
    </submittedName>
</protein>
<dbReference type="GO" id="GO:0033617">
    <property type="term" value="P:mitochondrial respiratory chain complex IV assembly"/>
    <property type="evidence" value="ECO:0007669"/>
    <property type="project" value="TreeGrafter"/>
</dbReference>
<evidence type="ECO:0000256" key="1">
    <source>
        <dbReference type="ARBA" id="ARBA00004141"/>
    </source>
</evidence>
<dbReference type="GO" id="GO:0032979">
    <property type="term" value="P:protein insertion into mitochondrial inner membrane from matrix"/>
    <property type="evidence" value="ECO:0007669"/>
    <property type="project" value="TreeGrafter"/>
</dbReference>